<evidence type="ECO:0000256" key="6">
    <source>
        <dbReference type="ARBA" id="ARBA00022806"/>
    </source>
</evidence>
<dbReference type="SUPFAM" id="SSF52540">
    <property type="entry name" value="P-loop containing nucleoside triphosphate hydrolases"/>
    <property type="match status" value="1"/>
</dbReference>
<dbReference type="GO" id="GO:0006270">
    <property type="term" value="P:DNA replication initiation"/>
    <property type="evidence" value="ECO:0007669"/>
    <property type="project" value="UniProtKB-UniRule"/>
</dbReference>
<dbReference type="GO" id="GO:0005634">
    <property type="term" value="C:nucleus"/>
    <property type="evidence" value="ECO:0007669"/>
    <property type="project" value="UniProtKB-SubCell"/>
</dbReference>
<dbReference type="OMA" id="ITYCKTR"/>
<gene>
    <name evidence="15" type="ORF">RF11_15314</name>
</gene>
<dbReference type="OrthoDB" id="10036721at2759"/>
<evidence type="ECO:0000256" key="4">
    <source>
        <dbReference type="ARBA" id="ARBA00022741"/>
    </source>
</evidence>
<keyword evidence="4 12" id="KW-0547">Nucleotide-binding</keyword>
<keyword evidence="5 13" id="KW-0378">Hydrolase</keyword>
<dbReference type="InterPro" id="IPR018525">
    <property type="entry name" value="MCM_CS"/>
</dbReference>
<dbReference type="GO" id="GO:0003688">
    <property type="term" value="F:DNA replication origin binding"/>
    <property type="evidence" value="ECO:0007669"/>
    <property type="project" value="UniProtKB-UniRule"/>
</dbReference>
<evidence type="ECO:0000313" key="16">
    <source>
        <dbReference type="Proteomes" id="UP000031668"/>
    </source>
</evidence>
<dbReference type="SMART" id="SM00350">
    <property type="entry name" value="MCM"/>
    <property type="match status" value="1"/>
</dbReference>
<dbReference type="Pfam" id="PF17207">
    <property type="entry name" value="MCM_OB"/>
    <property type="match status" value="1"/>
</dbReference>
<keyword evidence="7 12" id="KW-0067">ATP-binding</keyword>
<comment type="similarity">
    <text evidence="2 12">Belongs to the MCM family.</text>
</comment>
<dbReference type="PRINTS" id="PR01661">
    <property type="entry name" value="MCMPROTEIN5"/>
</dbReference>
<keyword evidence="9 13" id="KW-0539">Nucleus</keyword>
<dbReference type="PRINTS" id="PR01657">
    <property type="entry name" value="MCMFAMILY"/>
</dbReference>
<dbReference type="GO" id="GO:0017116">
    <property type="term" value="F:single-stranded DNA helicase activity"/>
    <property type="evidence" value="ECO:0007669"/>
    <property type="project" value="TreeGrafter"/>
</dbReference>
<evidence type="ECO:0000256" key="9">
    <source>
        <dbReference type="ARBA" id="ARBA00023242"/>
    </source>
</evidence>
<dbReference type="InterPro" id="IPR008048">
    <property type="entry name" value="MCM5"/>
</dbReference>
<keyword evidence="10 13" id="KW-0131">Cell cycle</keyword>
<dbReference type="Pfam" id="PF14551">
    <property type="entry name" value="MCM_N"/>
    <property type="match status" value="1"/>
</dbReference>
<evidence type="ECO:0000259" key="14">
    <source>
        <dbReference type="PROSITE" id="PS50051"/>
    </source>
</evidence>
<dbReference type="GO" id="GO:0016887">
    <property type="term" value="F:ATP hydrolysis activity"/>
    <property type="evidence" value="ECO:0007669"/>
    <property type="project" value="RHEA"/>
</dbReference>
<dbReference type="Pfam" id="PF17855">
    <property type="entry name" value="MCM_lid"/>
    <property type="match status" value="1"/>
</dbReference>
<dbReference type="Gene3D" id="2.40.50.140">
    <property type="entry name" value="Nucleic acid-binding proteins"/>
    <property type="match status" value="1"/>
</dbReference>
<dbReference type="Pfam" id="PF21933">
    <property type="entry name" value="MCM5_C"/>
    <property type="match status" value="1"/>
</dbReference>
<dbReference type="Gene3D" id="3.40.50.300">
    <property type="entry name" value="P-loop containing nucleotide triphosphate hydrolases"/>
    <property type="match status" value="1"/>
</dbReference>
<dbReference type="PROSITE" id="PS00847">
    <property type="entry name" value="MCM_1"/>
    <property type="match status" value="1"/>
</dbReference>
<comment type="subunit">
    <text evidence="13">Component of the MCM2-7 complex.</text>
</comment>
<dbReference type="GO" id="GO:0042555">
    <property type="term" value="C:MCM complex"/>
    <property type="evidence" value="ECO:0007669"/>
    <property type="project" value="UniProtKB-UniRule"/>
</dbReference>
<evidence type="ECO:0000256" key="7">
    <source>
        <dbReference type="ARBA" id="ARBA00022840"/>
    </source>
</evidence>
<evidence type="ECO:0000256" key="1">
    <source>
        <dbReference type="ARBA" id="ARBA00004123"/>
    </source>
</evidence>
<dbReference type="InterPro" id="IPR012340">
    <property type="entry name" value="NA-bd_OB-fold"/>
</dbReference>
<dbReference type="Proteomes" id="UP000031668">
    <property type="component" value="Unassembled WGS sequence"/>
</dbReference>
<comment type="caution">
    <text evidence="15">The sequence shown here is derived from an EMBL/GenBank/DDBJ whole genome shotgun (WGS) entry which is preliminary data.</text>
</comment>
<dbReference type="Gene3D" id="2.20.28.10">
    <property type="match status" value="1"/>
</dbReference>
<dbReference type="PANTHER" id="PTHR11630">
    <property type="entry name" value="DNA REPLICATION LICENSING FACTOR MCM FAMILY MEMBER"/>
    <property type="match status" value="1"/>
</dbReference>
<dbReference type="AlphaFoldDB" id="A0A0C2M5H7"/>
<evidence type="ECO:0000313" key="15">
    <source>
        <dbReference type="EMBL" id="KII62325.1"/>
    </source>
</evidence>
<evidence type="ECO:0000256" key="12">
    <source>
        <dbReference type="RuleBase" id="RU004070"/>
    </source>
</evidence>
<dbReference type="GO" id="GO:0000727">
    <property type="term" value="P:double-strand break repair via break-induced replication"/>
    <property type="evidence" value="ECO:0007669"/>
    <property type="project" value="TreeGrafter"/>
</dbReference>
<sequence length="740" mass="83351">MSGFDDYGVHYTEPFNLGEEEDQVETNRDRTITDFREFIMQYQNMRLELIYRNQLKQNYHAKKNYITVKVEDVSLFKESLADNLIEHPLQYLSLFEIAAKQALDEITYPRPNDEKLSEIQVLLMWDSHFIPIRQLKSDYVSKLVKIRGVVINVSSVRIKAISVSIQCRSCKTVIPNLPMRSGIENLNLPRKCPSASSSVNPFNLKPQCPLDPFYVIPDKCICVDSQMVKLQETPDATPTGEMPRHIQLFCDRNLVECIKPGNKITVIGVYSIKKNTKNRTDPSGSGVGIRKPYLLVVGVQQEDFNDVRPSSYQFSTFDYTTEEIEAFRQLAARKDVYEIISRSIAPSIYGSPDIKKAIACLLFGGSSIKLPDGLTLRGDINVLLLGDPGTAKSQLLKFVEKAAPIAVYTSGKGSSAAGLTASINKDSNSGGFVIEGGAMVLADGGVVCIDEFDKMREDDRVAIHEAMEQQTISIAKAGITTTLNSRCAVLAAANSVFGRWDDLKGSENINFMPTILSRFDMIFIVKDEYSEEKDINLAKHVIRIHIQHSDASITEEKGELSISFLRKYIDYCRKTCGPRMSPKAAERLKLHYIKVRGNAKAQERTIGKRNPIVITVRQLEAISRISEALAKMRLQPFVSEENVEEAIRMFHVSTWDAASRGGLNGAEGFTCITDLEDIRKIETQIKQRFALGTQVSYARIVEDLTRQRYSENSILRVLNILVMRGEIENRHQGKILYRVR</sequence>
<dbReference type="GO" id="GO:0003697">
    <property type="term" value="F:single-stranded DNA binding"/>
    <property type="evidence" value="ECO:0007669"/>
    <property type="project" value="TreeGrafter"/>
</dbReference>
<comment type="function">
    <text evidence="13">Acts as component of the MCM2-7 complex (MCM complex) which is the replicative helicase essential for 'once per cell cycle' DNA replication initiation and elongation in eukaryotic cells. The active ATPase sites in the MCM2-7 ring are formed through the interaction surfaces of two neighboring subunits such that a critical structure of a conserved arginine finger motif is provided in trans relative to the ATP-binding site of the Walker A box of the adjacent subunit. The six ATPase active sites, however, are likely to contribute differentially to the complex helicase activity.</text>
</comment>
<dbReference type="InterPro" id="IPR054125">
    <property type="entry name" value="MCM5_C"/>
</dbReference>
<evidence type="ECO:0000256" key="5">
    <source>
        <dbReference type="ARBA" id="ARBA00022801"/>
    </source>
</evidence>
<dbReference type="PANTHER" id="PTHR11630:SF42">
    <property type="entry name" value="DNA REPLICATION LICENSING FACTOR MCM5"/>
    <property type="match status" value="1"/>
</dbReference>
<keyword evidence="8 12" id="KW-0238">DNA-binding</keyword>
<feature type="domain" description="MCM C-terminal AAA(+) ATPase" evidence="14">
    <location>
        <begin position="336"/>
        <end position="541"/>
    </location>
</feature>
<dbReference type="InterPro" id="IPR041562">
    <property type="entry name" value="MCM_lid"/>
</dbReference>
<protein>
    <recommendedName>
        <fullName evidence="13">DNA replication licensing factor MCM5</fullName>
        <ecNumber evidence="13">3.6.4.12</ecNumber>
    </recommendedName>
</protein>
<dbReference type="InterPro" id="IPR001208">
    <property type="entry name" value="MCM_dom"/>
</dbReference>
<dbReference type="EC" id="3.6.4.12" evidence="13"/>
<proteinExistence type="inferred from homology"/>
<dbReference type="Pfam" id="PF00493">
    <property type="entry name" value="MCM"/>
    <property type="match status" value="1"/>
</dbReference>
<name>A0A0C2M5H7_THEKT</name>
<dbReference type="GO" id="GO:0043138">
    <property type="term" value="F:3'-5' DNA helicase activity"/>
    <property type="evidence" value="ECO:0007669"/>
    <property type="project" value="TreeGrafter"/>
</dbReference>
<dbReference type="Gene3D" id="3.30.1640.10">
    <property type="entry name" value="mini-chromosome maintenance (MCM) complex, chain A, domain 1"/>
    <property type="match status" value="1"/>
</dbReference>
<dbReference type="FunFam" id="3.40.50.300:FF:000929">
    <property type="entry name" value="DNA helicase"/>
    <property type="match status" value="1"/>
</dbReference>
<dbReference type="InterPro" id="IPR027417">
    <property type="entry name" value="P-loop_NTPase"/>
</dbReference>
<evidence type="ECO:0000256" key="3">
    <source>
        <dbReference type="ARBA" id="ARBA00022705"/>
    </source>
</evidence>
<evidence type="ECO:0000256" key="11">
    <source>
        <dbReference type="ARBA" id="ARBA00048432"/>
    </source>
</evidence>
<dbReference type="GO" id="GO:0005524">
    <property type="term" value="F:ATP binding"/>
    <property type="evidence" value="ECO:0007669"/>
    <property type="project" value="UniProtKB-UniRule"/>
</dbReference>
<comment type="catalytic activity">
    <reaction evidence="11">
        <text>ATP + H2O = ADP + phosphate + H(+)</text>
        <dbReference type="Rhea" id="RHEA:13065"/>
        <dbReference type="ChEBI" id="CHEBI:15377"/>
        <dbReference type="ChEBI" id="CHEBI:15378"/>
        <dbReference type="ChEBI" id="CHEBI:30616"/>
        <dbReference type="ChEBI" id="CHEBI:43474"/>
        <dbReference type="ChEBI" id="CHEBI:456216"/>
        <dbReference type="EC" id="3.6.4.12"/>
    </reaction>
    <physiologicalReaction direction="left-to-right" evidence="11">
        <dbReference type="Rhea" id="RHEA:13066"/>
    </physiologicalReaction>
</comment>
<dbReference type="InterPro" id="IPR031327">
    <property type="entry name" value="MCM"/>
</dbReference>
<organism evidence="15 16">
    <name type="scientific">Thelohanellus kitauei</name>
    <name type="common">Myxosporean</name>
    <dbReference type="NCBI Taxonomy" id="669202"/>
    <lineage>
        <taxon>Eukaryota</taxon>
        <taxon>Metazoa</taxon>
        <taxon>Cnidaria</taxon>
        <taxon>Myxozoa</taxon>
        <taxon>Myxosporea</taxon>
        <taxon>Bivalvulida</taxon>
        <taxon>Platysporina</taxon>
        <taxon>Myxobolidae</taxon>
        <taxon>Thelohanellus</taxon>
    </lineage>
</organism>
<dbReference type="PROSITE" id="PS50051">
    <property type="entry name" value="MCM_2"/>
    <property type="match status" value="1"/>
</dbReference>
<evidence type="ECO:0000256" key="10">
    <source>
        <dbReference type="ARBA" id="ARBA00023306"/>
    </source>
</evidence>
<comment type="subcellular location">
    <subcellularLocation>
        <location evidence="1 13">Nucleus</location>
    </subcellularLocation>
</comment>
<dbReference type="EMBL" id="JWZT01005006">
    <property type="protein sequence ID" value="KII62325.1"/>
    <property type="molecule type" value="Genomic_DNA"/>
</dbReference>
<evidence type="ECO:0000256" key="13">
    <source>
        <dbReference type="RuleBase" id="RU368063"/>
    </source>
</evidence>
<evidence type="ECO:0000256" key="8">
    <source>
        <dbReference type="ARBA" id="ARBA00023125"/>
    </source>
</evidence>
<accession>A0A0C2M5H7</accession>
<keyword evidence="3 13" id="KW-0235">DNA replication</keyword>
<keyword evidence="16" id="KW-1185">Reference proteome</keyword>
<dbReference type="SUPFAM" id="SSF50249">
    <property type="entry name" value="Nucleic acid-binding proteins"/>
    <property type="match status" value="1"/>
</dbReference>
<dbReference type="CDD" id="cd17756">
    <property type="entry name" value="MCM5"/>
    <property type="match status" value="1"/>
</dbReference>
<evidence type="ECO:0000256" key="2">
    <source>
        <dbReference type="ARBA" id="ARBA00008010"/>
    </source>
</evidence>
<keyword evidence="6 13" id="KW-0347">Helicase</keyword>
<dbReference type="InterPro" id="IPR033762">
    <property type="entry name" value="MCM_OB"/>
</dbReference>
<reference evidence="15 16" key="1">
    <citation type="journal article" date="2014" name="Genome Biol. Evol.">
        <title>The genome of the myxosporean Thelohanellus kitauei shows adaptations to nutrient acquisition within its fish host.</title>
        <authorList>
            <person name="Yang Y."/>
            <person name="Xiong J."/>
            <person name="Zhou Z."/>
            <person name="Huo F."/>
            <person name="Miao W."/>
            <person name="Ran C."/>
            <person name="Liu Y."/>
            <person name="Zhang J."/>
            <person name="Feng J."/>
            <person name="Wang M."/>
            <person name="Wang M."/>
            <person name="Wang L."/>
            <person name="Yao B."/>
        </authorList>
    </citation>
    <scope>NUCLEOTIDE SEQUENCE [LARGE SCALE GENOMIC DNA]</scope>
    <source>
        <strain evidence="15">Wuqing</strain>
    </source>
</reference>
<dbReference type="InterPro" id="IPR027925">
    <property type="entry name" value="MCM_N"/>
</dbReference>